<accession>A0A1Y2FVJ8</accession>
<keyword evidence="8" id="KW-1185">Reference proteome</keyword>
<dbReference type="Pfam" id="PF09446">
    <property type="entry name" value="VMA21"/>
    <property type="match status" value="1"/>
</dbReference>
<sequence>HAPTPAHLKAAIPADGPTAPLTGVLIKLGLFTLAMVVLPVGSYFVSRDWYFGDNLTGAGITAATVANLILVAFVVVALREDTLEGILRRRRRDRDRRWMGKRKSWGWR</sequence>
<feature type="transmembrane region" description="Helical" evidence="6">
    <location>
        <begin position="57"/>
        <end position="78"/>
    </location>
</feature>
<evidence type="ECO:0000256" key="6">
    <source>
        <dbReference type="SAM" id="Phobius"/>
    </source>
</evidence>
<dbReference type="Proteomes" id="UP000193467">
    <property type="component" value="Unassembled WGS sequence"/>
</dbReference>
<feature type="non-terminal residue" evidence="7">
    <location>
        <position position="108"/>
    </location>
</feature>
<evidence type="ECO:0000313" key="8">
    <source>
        <dbReference type="Proteomes" id="UP000193467"/>
    </source>
</evidence>
<organism evidence="7 8">
    <name type="scientific">Leucosporidium creatinivorum</name>
    <dbReference type="NCBI Taxonomy" id="106004"/>
    <lineage>
        <taxon>Eukaryota</taxon>
        <taxon>Fungi</taxon>
        <taxon>Dikarya</taxon>
        <taxon>Basidiomycota</taxon>
        <taxon>Pucciniomycotina</taxon>
        <taxon>Microbotryomycetes</taxon>
        <taxon>Leucosporidiales</taxon>
        <taxon>Leucosporidium</taxon>
    </lineage>
</organism>
<evidence type="ECO:0000256" key="4">
    <source>
        <dbReference type="ARBA" id="ARBA00023136"/>
    </source>
</evidence>
<comment type="caution">
    <text evidence="7">The sequence shown here is derived from an EMBL/GenBank/DDBJ whole genome shotgun (WGS) entry which is preliminary data.</text>
</comment>
<name>A0A1Y2FVJ8_9BASI</name>
<gene>
    <name evidence="7" type="ORF">BCR35DRAFT_301924</name>
</gene>
<evidence type="ECO:0000256" key="5">
    <source>
        <dbReference type="ARBA" id="ARBA00023329"/>
    </source>
</evidence>
<evidence type="ECO:0000313" key="7">
    <source>
        <dbReference type="EMBL" id="ORY88030.1"/>
    </source>
</evidence>
<keyword evidence="5" id="KW-0968">Cytoplasmic vesicle</keyword>
<dbReference type="AlphaFoldDB" id="A0A1Y2FVJ8"/>
<dbReference type="InParanoid" id="A0A1Y2FVJ8"/>
<evidence type="ECO:0000256" key="3">
    <source>
        <dbReference type="ARBA" id="ARBA00022989"/>
    </source>
</evidence>
<feature type="transmembrane region" description="Helical" evidence="6">
    <location>
        <begin position="24"/>
        <end position="45"/>
    </location>
</feature>
<dbReference type="InterPro" id="IPR019013">
    <property type="entry name" value="Vma21"/>
</dbReference>
<evidence type="ECO:0000256" key="1">
    <source>
        <dbReference type="ARBA" id="ARBA00022692"/>
    </source>
</evidence>
<dbReference type="FunCoup" id="A0A1Y2FVJ8">
    <property type="interactions" value="74"/>
</dbReference>
<dbReference type="GO" id="GO:0031410">
    <property type="term" value="C:cytoplasmic vesicle"/>
    <property type="evidence" value="ECO:0007669"/>
    <property type="project" value="UniProtKB-KW"/>
</dbReference>
<keyword evidence="1 6" id="KW-0812">Transmembrane</keyword>
<feature type="non-terminal residue" evidence="7">
    <location>
        <position position="1"/>
    </location>
</feature>
<evidence type="ECO:0008006" key="9">
    <source>
        <dbReference type="Google" id="ProtNLM"/>
    </source>
</evidence>
<dbReference type="GO" id="GO:0070072">
    <property type="term" value="P:vacuolar proton-transporting V-type ATPase complex assembly"/>
    <property type="evidence" value="ECO:0007669"/>
    <property type="project" value="InterPro"/>
</dbReference>
<dbReference type="OrthoDB" id="160405at2759"/>
<keyword evidence="4 6" id="KW-0472">Membrane</keyword>
<reference evidence="7 8" key="1">
    <citation type="submission" date="2016-07" db="EMBL/GenBank/DDBJ databases">
        <title>Pervasive Adenine N6-methylation of Active Genes in Fungi.</title>
        <authorList>
            <consortium name="DOE Joint Genome Institute"/>
            <person name="Mondo S.J."/>
            <person name="Dannebaum R.O."/>
            <person name="Kuo R.C."/>
            <person name="Labutti K."/>
            <person name="Haridas S."/>
            <person name="Kuo A."/>
            <person name="Salamov A."/>
            <person name="Ahrendt S.R."/>
            <person name="Lipzen A."/>
            <person name="Sullivan W."/>
            <person name="Andreopoulos W.B."/>
            <person name="Clum A."/>
            <person name="Lindquist E."/>
            <person name="Daum C."/>
            <person name="Ramamoorthy G.K."/>
            <person name="Gryganskyi A."/>
            <person name="Culley D."/>
            <person name="Magnuson J.K."/>
            <person name="James T.Y."/>
            <person name="O'Malley M.A."/>
            <person name="Stajich J.E."/>
            <person name="Spatafora J.W."/>
            <person name="Visel A."/>
            <person name="Grigoriev I.V."/>
        </authorList>
    </citation>
    <scope>NUCLEOTIDE SEQUENCE [LARGE SCALE GENOMIC DNA]</scope>
    <source>
        <strain evidence="7 8">62-1032</strain>
    </source>
</reference>
<evidence type="ECO:0000256" key="2">
    <source>
        <dbReference type="ARBA" id="ARBA00022824"/>
    </source>
</evidence>
<protein>
    <recommendedName>
        <fullName evidence="9">Vacuolar ATPase assembly integral membrane protein VMA21</fullName>
    </recommendedName>
</protein>
<dbReference type="STRING" id="106004.A0A1Y2FVJ8"/>
<keyword evidence="2" id="KW-0256">Endoplasmic reticulum</keyword>
<keyword evidence="3 6" id="KW-1133">Transmembrane helix</keyword>
<proteinExistence type="predicted"/>
<dbReference type="EMBL" id="MCGR01000012">
    <property type="protein sequence ID" value="ORY88030.1"/>
    <property type="molecule type" value="Genomic_DNA"/>
</dbReference>